<dbReference type="InterPro" id="IPR003382">
    <property type="entry name" value="Flavoprotein"/>
</dbReference>
<comment type="cofactor">
    <cofactor evidence="3">
        <name>Mg(2+)</name>
        <dbReference type="ChEBI" id="CHEBI:18420"/>
    </cofactor>
</comment>
<dbReference type="GO" id="GO:0015941">
    <property type="term" value="P:pantothenate catabolic process"/>
    <property type="evidence" value="ECO:0007669"/>
    <property type="project" value="InterPro"/>
</dbReference>
<keyword evidence="3" id="KW-0511">Multifunctional enzyme</keyword>
<dbReference type="GO" id="GO:0015937">
    <property type="term" value="P:coenzyme A biosynthetic process"/>
    <property type="evidence" value="ECO:0007669"/>
    <property type="project" value="UniProtKB-UniRule"/>
</dbReference>
<dbReference type="Pfam" id="PF04127">
    <property type="entry name" value="DFP"/>
    <property type="match status" value="1"/>
</dbReference>
<comment type="catalytic activity">
    <reaction evidence="3 4">
        <text>(R)-4'-phosphopantothenate + L-cysteine + CTP = N-[(R)-4-phosphopantothenoyl]-L-cysteine + CMP + diphosphate + H(+)</text>
        <dbReference type="Rhea" id="RHEA:19397"/>
        <dbReference type="ChEBI" id="CHEBI:10986"/>
        <dbReference type="ChEBI" id="CHEBI:15378"/>
        <dbReference type="ChEBI" id="CHEBI:33019"/>
        <dbReference type="ChEBI" id="CHEBI:35235"/>
        <dbReference type="ChEBI" id="CHEBI:37563"/>
        <dbReference type="ChEBI" id="CHEBI:59458"/>
        <dbReference type="ChEBI" id="CHEBI:60377"/>
        <dbReference type="EC" id="6.3.2.5"/>
    </reaction>
</comment>
<keyword evidence="2 3" id="KW-0456">Lyase</keyword>
<comment type="pathway">
    <text evidence="3 4">Cofactor biosynthesis; coenzyme A biosynthesis; CoA from (R)-pantothenate: step 3/5.</text>
</comment>
<dbReference type="Pfam" id="PF02441">
    <property type="entry name" value="Flavoprotein"/>
    <property type="match status" value="1"/>
</dbReference>
<dbReference type="Gene3D" id="3.40.50.1950">
    <property type="entry name" value="Flavin prenyltransferase-like"/>
    <property type="match status" value="1"/>
</dbReference>
<evidence type="ECO:0000256" key="2">
    <source>
        <dbReference type="ARBA" id="ARBA00023239"/>
    </source>
</evidence>
<dbReference type="Gene3D" id="3.40.50.10300">
    <property type="entry name" value="CoaB-like"/>
    <property type="match status" value="1"/>
</dbReference>
<dbReference type="AlphaFoldDB" id="A0A1B2DQ22"/>
<comment type="similarity">
    <text evidence="3 4">In the N-terminal section; belongs to the HFCD (homo-oligomeric flavin containing Cys decarboxylase) superfamily.</text>
</comment>
<keyword evidence="3" id="KW-0479">Metal-binding</keyword>
<dbReference type="InterPro" id="IPR035929">
    <property type="entry name" value="CoaB-like_sf"/>
</dbReference>
<feature type="domain" description="Flavoprotein" evidence="5">
    <location>
        <begin position="5"/>
        <end position="177"/>
    </location>
</feature>
<dbReference type="RefSeq" id="WP_099520786.1">
    <property type="nucleotide sequence ID" value="NZ_CP016808.1"/>
</dbReference>
<dbReference type="SUPFAM" id="SSF52507">
    <property type="entry name" value="Homo-oligomeric flavin-containing Cys decarboxylases, HFCD"/>
    <property type="match status" value="1"/>
</dbReference>
<accession>A0A1B2DQ22</accession>
<feature type="binding site" evidence="3">
    <location>
        <position position="336"/>
    </location>
    <ligand>
        <name>CTP</name>
        <dbReference type="ChEBI" id="CHEBI:37563"/>
    </ligand>
</feature>
<dbReference type="SUPFAM" id="SSF102645">
    <property type="entry name" value="CoaB-like"/>
    <property type="match status" value="1"/>
</dbReference>
<dbReference type="InterPro" id="IPR036551">
    <property type="entry name" value="Flavin_trans-like"/>
</dbReference>
<dbReference type="GO" id="GO:0004633">
    <property type="term" value="F:phosphopantothenoylcysteine decarboxylase activity"/>
    <property type="evidence" value="ECO:0007669"/>
    <property type="project" value="UniProtKB-UniRule"/>
</dbReference>
<evidence type="ECO:0000256" key="4">
    <source>
        <dbReference type="RuleBase" id="RU364078"/>
    </source>
</evidence>
<proteinExistence type="inferred from homology"/>
<dbReference type="PANTHER" id="PTHR14359:SF6">
    <property type="entry name" value="PHOSPHOPANTOTHENOYLCYSTEINE DECARBOXYLASE"/>
    <property type="match status" value="1"/>
</dbReference>
<feature type="domain" description="DNA/pantothenate metabolism flavoprotein C-terminal" evidence="6">
    <location>
        <begin position="185"/>
        <end position="392"/>
    </location>
</feature>
<evidence type="ECO:0000313" key="7">
    <source>
        <dbReference type="EMBL" id="ANY69805.1"/>
    </source>
</evidence>
<feature type="binding site" evidence="3">
    <location>
        <position position="288"/>
    </location>
    <ligand>
        <name>CTP</name>
        <dbReference type="ChEBI" id="CHEBI:37563"/>
    </ligand>
</feature>
<feature type="binding site" evidence="3">
    <location>
        <position position="322"/>
    </location>
    <ligand>
        <name>CTP</name>
        <dbReference type="ChEBI" id="CHEBI:37563"/>
    </ligand>
</feature>
<organism evidence="7">
    <name type="scientific">Paenibacillus sp. BIHB 4019</name>
    <dbReference type="NCBI Taxonomy" id="1870819"/>
    <lineage>
        <taxon>Bacteria</taxon>
        <taxon>Bacillati</taxon>
        <taxon>Bacillota</taxon>
        <taxon>Bacilli</taxon>
        <taxon>Bacillales</taxon>
        <taxon>Paenibacillaceae</taxon>
        <taxon>Paenibacillus</taxon>
    </lineage>
</organism>
<evidence type="ECO:0000256" key="3">
    <source>
        <dbReference type="HAMAP-Rule" id="MF_02225"/>
    </source>
</evidence>
<keyword evidence="3 4" id="KW-0285">Flavoprotein</keyword>
<dbReference type="HAMAP" id="MF_02225">
    <property type="entry name" value="CoaBC"/>
    <property type="match status" value="1"/>
</dbReference>
<feature type="active site" description="Proton donor" evidence="3">
    <location>
        <position position="157"/>
    </location>
</feature>
<feature type="region of interest" description="Phosphopantothenoylcysteine decarboxylase" evidence="3">
    <location>
        <begin position="1"/>
        <end position="189"/>
    </location>
</feature>
<dbReference type="GO" id="GO:0010181">
    <property type="term" value="F:FMN binding"/>
    <property type="evidence" value="ECO:0007669"/>
    <property type="project" value="UniProtKB-UniRule"/>
</dbReference>
<evidence type="ECO:0000259" key="5">
    <source>
        <dbReference type="Pfam" id="PF02441"/>
    </source>
</evidence>
<dbReference type="PANTHER" id="PTHR14359">
    <property type="entry name" value="HOMO-OLIGOMERIC FLAVIN CONTAINING CYS DECARBOXYLASE FAMILY"/>
    <property type="match status" value="1"/>
</dbReference>
<dbReference type="NCBIfam" id="TIGR00521">
    <property type="entry name" value="coaBC_dfp"/>
    <property type="match status" value="1"/>
</dbReference>
<feature type="binding site" evidence="3">
    <location>
        <position position="340"/>
    </location>
    <ligand>
        <name>CTP</name>
        <dbReference type="ChEBI" id="CHEBI:37563"/>
    </ligand>
</feature>
<comment type="cofactor">
    <cofactor evidence="3">
        <name>FMN</name>
        <dbReference type="ChEBI" id="CHEBI:58210"/>
    </cofactor>
    <text evidence="3">Binds 1 FMN per subunit.</text>
</comment>
<reference evidence="7" key="1">
    <citation type="submission" date="2016-08" db="EMBL/GenBank/DDBJ databases">
        <title>Complete Genome Seqeunce of Paenibacillus sp. BIHB 4019 from tea rhizoplane.</title>
        <authorList>
            <person name="Thakur R."/>
            <person name="Swarnkar M.K."/>
            <person name="Gulati A."/>
        </authorList>
    </citation>
    <scope>NUCLEOTIDE SEQUENCE [LARGE SCALE GENOMIC DNA]</scope>
    <source>
        <strain evidence="7">BIHB4019</strain>
    </source>
</reference>
<dbReference type="UniPathway" id="UPA00241">
    <property type="reaction ID" value="UER00353"/>
</dbReference>
<dbReference type="EC" id="6.3.2.5" evidence="3"/>
<dbReference type="InterPro" id="IPR007085">
    <property type="entry name" value="DNA/pantothenate-metab_flavo_C"/>
</dbReference>
<dbReference type="EC" id="4.1.1.36" evidence="3"/>
<comment type="catalytic activity">
    <reaction evidence="3 4">
        <text>N-[(R)-4-phosphopantothenoyl]-L-cysteine + H(+) = (R)-4'-phosphopantetheine + CO2</text>
        <dbReference type="Rhea" id="RHEA:16793"/>
        <dbReference type="ChEBI" id="CHEBI:15378"/>
        <dbReference type="ChEBI" id="CHEBI:16526"/>
        <dbReference type="ChEBI" id="CHEBI:59458"/>
        <dbReference type="ChEBI" id="CHEBI:61723"/>
        <dbReference type="EC" id="4.1.1.36"/>
    </reaction>
</comment>
<dbReference type="InterPro" id="IPR005252">
    <property type="entry name" value="CoaBC"/>
</dbReference>
<dbReference type="EMBL" id="CP016808">
    <property type="protein sequence ID" value="ANY69805.1"/>
    <property type="molecule type" value="Genomic_DNA"/>
</dbReference>
<comment type="caution">
    <text evidence="3">Lacks conserved residue(s) required for the propagation of feature annotation.</text>
</comment>
<comment type="function">
    <text evidence="3">Catalyzes two sequential steps in the biosynthesis of coenzyme A. In the first step cysteine is conjugated to 4'-phosphopantothenate to form 4-phosphopantothenoylcysteine. In the second step the latter compound is decarboxylated to form 4'-phosphopantotheine.</text>
</comment>
<dbReference type="GO" id="GO:0071513">
    <property type="term" value="C:phosphopantothenoylcysteine decarboxylase complex"/>
    <property type="evidence" value="ECO:0007669"/>
    <property type="project" value="TreeGrafter"/>
</dbReference>
<keyword evidence="3" id="KW-0460">Magnesium</keyword>
<name>A0A1B2DQ22_9BACL</name>
<comment type="pathway">
    <text evidence="3 4">Cofactor biosynthesis; coenzyme A biosynthesis; CoA from (R)-pantothenate: step 2/5.</text>
</comment>
<keyword evidence="3 4" id="KW-0436">Ligase</keyword>
<feature type="region of interest" description="Phosphopantothenate--cysteine ligase" evidence="3">
    <location>
        <begin position="190"/>
        <end position="407"/>
    </location>
</feature>
<feature type="binding site" evidence="3">
    <location>
        <position position="278"/>
    </location>
    <ligand>
        <name>CTP</name>
        <dbReference type="ChEBI" id="CHEBI:37563"/>
    </ligand>
</feature>
<comment type="function">
    <text evidence="4">Catalyzes two steps in the biosynthesis of coenzyme A. In the first step cysteine is conjugated to 4'-phosphopantothenate to form 4-phosphopantothenoylcysteine, in the latter compound is decarboxylated to form 4'-phosphopantotheine.</text>
</comment>
<keyword evidence="1 3" id="KW-0210">Decarboxylase</keyword>
<dbReference type="GO" id="GO:0046872">
    <property type="term" value="F:metal ion binding"/>
    <property type="evidence" value="ECO:0007669"/>
    <property type="project" value="UniProtKB-KW"/>
</dbReference>
<sequence>MLTNKTIILGITGGIAAYKAATLCSRLVQAGAKVHVIMTESAARFITPLTLQTLSRNPVHIDTFDERDPAVVSHIHLADHADLIVIAPATANVIGKMANGLADDMLSTTLLAATSPVLVAPAMNVHMYEHPAVARNLQTLADRGVMFVDPGEGQLACGYVAKGRLAEPEEIVHAIEEWFSRSRKLAGKHVLVTAGGTVERLDPVRYLTNDSSGKMGFAIAEAAKLMGAEVTVVAGRTTVEPPAGVKLVRVESAQQMLDAVTVHFETADIVVKAAAVADYRPTQQQEQKLKKTGETLTLELERTTDILQLLGERKTHQLLVGFAAETQQIAHYAMDKLARKNCDLIVANDVSAEGAGFNGDTNVVQLFGKEGLIEALPLLSKRETARRILEVAVQRHSQLAKQRSFGE</sequence>
<protein>
    <recommendedName>
        <fullName evidence="3">Coenzyme A biosynthesis bifunctional protein CoaBC</fullName>
    </recommendedName>
    <alternativeName>
        <fullName evidence="3">DNA/pantothenate metabolism flavoprotein</fullName>
    </alternativeName>
    <alternativeName>
        <fullName evidence="3">Phosphopantothenoylcysteine synthetase/decarboxylase</fullName>
        <shortName evidence="3">PPCS-PPCDC</shortName>
    </alternativeName>
    <domain>
        <recommendedName>
            <fullName evidence="3">Phosphopantothenoylcysteine decarboxylase</fullName>
            <shortName evidence="3">PPC decarboxylase</shortName>
            <shortName evidence="3">PPC-DC</shortName>
            <ecNumber evidence="3">4.1.1.36</ecNumber>
        </recommendedName>
        <alternativeName>
            <fullName evidence="3">CoaC</fullName>
        </alternativeName>
    </domain>
    <domain>
        <recommendedName>
            <fullName evidence="3">Phosphopantothenate--cysteine ligase</fullName>
            <ecNumber evidence="3">6.3.2.5</ecNumber>
        </recommendedName>
        <alternativeName>
            <fullName evidence="3">CoaB</fullName>
        </alternativeName>
        <alternativeName>
            <fullName evidence="3">Phosphopantothenoylcysteine synthetase</fullName>
            <shortName evidence="3">PPC synthetase</shortName>
            <shortName evidence="3">PPC-S</shortName>
        </alternativeName>
    </domain>
</protein>
<dbReference type="GO" id="GO:0004632">
    <property type="term" value="F:phosphopantothenate--cysteine ligase activity"/>
    <property type="evidence" value="ECO:0007669"/>
    <property type="project" value="UniProtKB-UniRule"/>
</dbReference>
<comment type="similarity">
    <text evidence="3 4">In the C-terminal section; belongs to the PPC synthetase family.</text>
</comment>
<evidence type="ECO:0000256" key="1">
    <source>
        <dbReference type="ARBA" id="ARBA00022793"/>
    </source>
</evidence>
<gene>
    <name evidence="3" type="primary">coaBC</name>
    <name evidence="7" type="ORF">BBD42_27385</name>
</gene>
<evidence type="ECO:0000259" key="6">
    <source>
        <dbReference type="Pfam" id="PF04127"/>
    </source>
</evidence>
<keyword evidence="3 4" id="KW-0288">FMN</keyword>